<keyword evidence="1" id="KW-0812">Transmembrane</keyword>
<dbReference type="EMBL" id="ARZX01000001">
    <property type="protein sequence ID" value="EWH15297.1"/>
    <property type="molecule type" value="Genomic_DNA"/>
</dbReference>
<keyword evidence="3" id="KW-1185">Reference proteome</keyword>
<dbReference type="Proteomes" id="UP000019275">
    <property type="component" value="Unassembled WGS sequence"/>
</dbReference>
<comment type="caution">
    <text evidence="2">The sequence shown here is derived from an EMBL/GenBank/DDBJ whole genome shotgun (WGS) entry which is preliminary data.</text>
</comment>
<organism evidence="2 3">
    <name type="scientific">Cellulophaga geojensis KL-A</name>
    <dbReference type="NCBI Taxonomy" id="1328323"/>
    <lineage>
        <taxon>Bacteria</taxon>
        <taxon>Pseudomonadati</taxon>
        <taxon>Bacteroidota</taxon>
        <taxon>Flavobacteriia</taxon>
        <taxon>Flavobacteriales</taxon>
        <taxon>Flavobacteriaceae</taxon>
        <taxon>Cellulophaga</taxon>
    </lineage>
</organism>
<dbReference type="RefSeq" id="WP_034643221.1">
    <property type="nucleotide sequence ID" value="NZ_ARZX01000001.1"/>
</dbReference>
<reference evidence="2 3" key="1">
    <citation type="journal article" date="2014" name="Genome Announc.">
        <title>Draft Genome Sequence of the Carrageenan-Degrading Bacterium Cellulophaga sp. Strain KL-A, Isolated from Decaying Marine Algae.</title>
        <authorList>
            <person name="Shan D."/>
            <person name="Ying J."/>
            <person name="Li X."/>
            <person name="Gao Z."/>
            <person name="Wei G."/>
            <person name="Shao Z."/>
        </authorList>
    </citation>
    <scope>NUCLEOTIDE SEQUENCE [LARGE SCALE GENOMIC DNA]</scope>
    <source>
        <strain evidence="2 3">KL-A</strain>
    </source>
</reference>
<evidence type="ECO:0000313" key="2">
    <source>
        <dbReference type="EMBL" id="EWH15297.1"/>
    </source>
</evidence>
<name>A0ABP3BF56_9FLAO</name>
<gene>
    <name evidence="2" type="ORF">KLA_02020</name>
</gene>
<evidence type="ECO:0000313" key="3">
    <source>
        <dbReference type="Proteomes" id="UP000019275"/>
    </source>
</evidence>
<feature type="transmembrane region" description="Helical" evidence="1">
    <location>
        <begin position="47"/>
        <end position="67"/>
    </location>
</feature>
<keyword evidence="1" id="KW-0472">Membrane</keyword>
<sequence length="132" mass="15246">MKINYREDLSKIEIIDNIKSQKINGKIFSVLIILSSGLNIINNQSNLLFYLSIVLLIASISYAIYMLTQKSYRSTYNLNEISSLKAVKILNITHYRFQLINKKHRDLEVSEQHTSLAALIDFCKQHKIKIGD</sequence>
<proteinExistence type="predicted"/>
<accession>A0ABP3BF56</accession>
<evidence type="ECO:0000256" key="1">
    <source>
        <dbReference type="SAM" id="Phobius"/>
    </source>
</evidence>
<keyword evidence="1" id="KW-1133">Transmembrane helix</keyword>
<protein>
    <submittedName>
        <fullName evidence="2">Uncharacterized protein</fullName>
    </submittedName>
</protein>